<evidence type="ECO:0000256" key="5">
    <source>
        <dbReference type="ARBA" id="ARBA00023295"/>
    </source>
</evidence>
<keyword evidence="5" id="KW-0326">Glycosidase</keyword>
<dbReference type="Gene3D" id="3.90.400.10">
    <property type="entry name" value="Oligo-1,6-glucosidase, Domain 2"/>
    <property type="match status" value="1"/>
</dbReference>
<feature type="signal peptide" evidence="6">
    <location>
        <begin position="1"/>
        <end position="27"/>
    </location>
</feature>
<keyword evidence="4" id="KW-0325">Glycoprotein</keyword>
<feature type="domain" description="Glycosyl hydrolase family 13 catalytic" evidence="7">
    <location>
        <begin position="50"/>
        <end position="308"/>
    </location>
</feature>
<dbReference type="EC" id="3.2.1.20" evidence="3"/>
<comment type="similarity">
    <text evidence="2">Belongs to the glycosyl hydrolase 13 family.</text>
</comment>
<reference evidence="8" key="1">
    <citation type="submission" date="2018-04" db="EMBL/GenBank/DDBJ databases">
        <title>Transcriptome assembly of Sipha flava.</title>
        <authorList>
            <person name="Scully E.D."/>
            <person name="Geib S.M."/>
            <person name="Palmer N.A."/>
            <person name="Koch K."/>
            <person name="Bradshaw J."/>
            <person name="Heng-Moss T."/>
            <person name="Sarath G."/>
        </authorList>
    </citation>
    <scope>NUCLEOTIDE SEQUENCE</scope>
</reference>
<dbReference type="SMART" id="SM00642">
    <property type="entry name" value="Aamy"/>
    <property type="match status" value="1"/>
</dbReference>
<dbReference type="EMBL" id="GGMS01004075">
    <property type="protein sequence ID" value="MBY73278.1"/>
    <property type="molecule type" value="Transcribed_RNA"/>
</dbReference>
<evidence type="ECO:0000256" key="6">
    <source>
        <dbReference type="SAM" id="SignalP"/>
    </source>
</evidence>
<organism evidence="8">
    <name type="scientific">Sipha flava</name>
    <name type="common">yellow sugarcane aphid</name>
    <dbReference type="NCBI Taxonomy" id="143950"/>
    <lineage>
        <taxon>Eukaryota</taxon>
        <taxon>Metazoa</taxon>
        <taxon>Ecdysozoa</taxon>
        <taxon>Arthropoda</taxon>
        <taxon>Hexapoda</taxon>
        <taxon>Insecta</taxon>
        <taxon>Pterygota</taxon>
        <taxon>Neoptera</taxon>
        <taxon>Paraneoptera</taxon>
        <taxon>Hemiptera</taxon>
        <taxon>Sternorrhyncha</taxon>
        <taxon>Aphidomorpha</taxon>
        <taxon>Aphidoidea</taxon>
        <taxon>Aphididae</taxon>
        <taxon>Sipha</taxon>
    </lineage>
</organism>
<protein>
    <recommendedName>
        <fullName evidence="3">alpha-glucosidase</fullName>
        <ecNumber evidence="3">3.2.1.20</ecNumber>
    </recommendedName>
</protein>
<dbReference type="SUPFAM" id="SSF51445">
    <property type="entry name" value="(Trans)glycosidases"/>
    <property type="match status" value="1"/>
</dbReference>
<dbReference type="GO" id="GO:0005975">
    <property type="term" value="P:carbohydrate metabolic process"/>
    <property type="evidence" value="ECO:0007669"/>
    <property type="project" value="InterPro"/>
</dbReference>
<proteinExistence type="inferred from homology"/>
<evidence type="ECO:0000313" key="8">
    <source>
        <dbReference type="EMBL" id="MBY73278.1"/>
    </source>
</evidence>
<name>A0A2S2Q6B3_9HEMI</name>
<dbReference type="AlphaFoldDB" id="A0A2S2Q6B3"/>
<dbReference type="Pfam" id="PF00128">
    <property type="entry name" value="Alpha-amylase"/>
    <property type="match status" value="1"/>
</dbReference>
<evidence type="ECO:0000256" key="3">
    <source>
        <dbReference type="ARBA" id="ARBA00012741"/>
    </source>
</evidence>
<accession>A0A2S2Q6B3</accession>
<evidence type="ECO:0000256" key="1">
    <source>
        <dbReference type="ARBA" id="ARBA00001657"/>
    </source>
</evidence>
<dbReference type="FunFam" id="3.90.400.10:FF:000001">
    <property type="entry name" value="Maltase A3, isoform A"/>
    <property type="match status" value="1"/>
</dbReference>
<dbReference type="Gene3D" id="3.20.20.80">
    <property type="entry name" value="Glycosidases"/>
    <property type="match status" value="1"/>
</dbReference>
<dbReference type="PANTHER" id="PTHR10357">
    <property type="entry name" value="ALPHA-AMYLASE FAMILY MEMBER"/>
    <property type="match status" value="1"/>
</dbReference>
<comment type="catalytic activity">
    <reaction evidence="1">
        <text>Hydrolysis of terminal, non-reducing (1-&gt;4)-linked alpha-D-glucose residues with release of alpha-D-glucose.</text>
        <dbReference type="EC" id="3.2.1.20"/>
    </reaction>
</comment>
<feature type="chain" id="PRO_5015747217" description="alpha-glucosidase" evidence="6">
    <location>
        <begin position="28"/>
        <end position="312"/>
    </location>
</feature>
<dbReference type="InterPro" id="IPR017853">
    <property type="entry name" value="GH"/>
</dbReference>
<dbReference type="OrthoDB" id="1740265at2759"/>
<dbReference type="InterPro" id="IPR006047">
    <property type="entry name" value="GH13_cat_dom"/>
</dbReference>
<gene>
    <name evidence="8" type="primary">Mal-B2_4</name>
    <name evidence="8" type="ORF">g.117432</name>
</gene>
<sequence>MIKSTSYVETCCVVLLLLSMAENFVNAMTNFEFIDDKKDLDWWQTAVIYQIYPRSFKDFNGTGIGDLKGIEEKAEHFKDIGVDCVWLSPIFKSPMADFGYDISDFNQIDSTFGTIDDFISLHKRLKSLGIKIILDFVPNHSSDEHEWFKKSEQKIDPYTNYYVWKDAKIDENGLKIPPNNWQSLFSNSAWTWSEKRNQYYLHQFDPKQPDLNYRSKELVEEMKNNLRFWLNLGVDGYRVDAVPFLFEDPEFQNEQRKPEEIASKEKNTYEQYIHTKTMDLNETYDMISQFREVLEEYKRKDGKTRYERYVQV</sequence>
<dbReference type="PANTHER" id="PTHR10357:SF179">
    <property type="entry name" value="NEUTRAL AND BASIC AMINO ACID TRANSPORT PROTEIN RBAT"/>
    <property type="match status" value="1"/>
</dbReference>
<evidence type="ECO:0000256" key="2">
    <source>
        <dbReference type="ARBA" id="ARBA00008061"/>
    </source>
</evidence>
<evidence type="ECO:0000256" key="4">
    <source>
        <dbReference type="ARBA" id="ARBA00023180"/>
    </source>
</evidence>
<keyword evidence="6" id="KW-0732">Signal</keyword>
<evidence type="ECO:0000259" key="7">
    <source>
        <dbReference type="SMART" id="SM00642"/>
    </source>
</evidence>
<dbReference type="GO" id="GO:0004558">
    <property type="term" value="F:alpha-1,4-glucosidase activity"/>
    <property type="evidence" value="ECO:0007669"/>
    <property type="project" value="UniProtKB-EC"/>
</dbReference>
<dbReference type="InterPro" id="IPR045857">
    <property type="entry name" value="O16G_dom_2"/>
</dbReference>
<keyword evidence="5" id="KW-0378">Hydrolase</keyword>